<keyword evidence="5" id="KW-1185">Reference proteome</keyword>
<dbReference type="Pfam" id="PF13716">
    <property type="entry name" value="CRAL_TRIO_2"/>
    <property type="match status" value="1"/>
</dbReference>
<dbReference type="PANTHER" id="PTHR45808:SF2">
    <property type="entry name" value="RHO GTPASE-ACTIVATING PROTEIN 68F"/>
    <property type="match status" value="1"/>
</dbReference>
<proteinExistence type="predicted"/>
<organism evidence="4 5">
    <name type="scientific">Peltaster fructicola</name>
    <dbReference type="NCBI Taxonomy" id="286661"/>
    <lineage>
        <taxon>Eukaryota</taxon>
        <taxon>Fungi</taxon>
        <taxon>Dikarya</taxon>
        <taxon>Ascomycota</taxon>
        <taxon>Pezizomycotina</taxon>
        <taxon>Dothideomycetes</taxon>
        <taxon>Dothideomycetes incertae sedis</taxon>
        <taxon>Peltaster</taxon>
    </lineage>
</organism>
<gene>
    <name evidence="4" type="ORF">AMS68_003609</name>
</gene>
<feature type="compositionally biased region" description="Low complexity" evidence="1">
    <location>
        <begin position="668"/>
        <end position="687"/>
    </location>
</feature>
<protein>
    <recommendedName>
        <fullName evidence="6">CRAL-TRIO domain-containing protein</fullName>
    </recommendedName>
</protein>
<dbReference type="Proteomes" id="UP000503462">
    <property type="component" value="Chromosome 2"/>
</dbReference>
<dbReference type="EMBL" id="CP051140">
    <property type="protein sequence ID" value="QIW98091.1"/>
    <property type="molecule type" value="Genomic_DNA"/>
</dbReference>
<dbReference type="GO" id="GO:0005096">
    <property type="term" value="F:GTPase activator activity"/>
    <property type="evidence" value="ECO:0007669"/>
    <property type="project" value="TreeGrafter"/>
</dbReference>
<feature type="domain" description="Rho-GAP" evidence="3">
    <location>
        <begin position="218"/>
        <end position="434"/>
    </location>
</feature>
<dbReference type="PROSITE" id="PS50191">
    <property type="entry name" value="CRAL_TRIO"/>
    <property type="match status" value="1"/>
</dbReference>
<dbReference type="GO" id="GO:0007264">
    <property type="term" value="P:small GTPase-mediated signal transduction"/>
    <property type="evidence" value="ECO:0007669"/>
    <property type="project" value="TreeGrafter"/>
</dbReference>
<evidence type="ECO:0000313" key="5">
    <source>
        <dbReference type="Proteomes" id="UP000503462"/>
    </source>
</evidence>
<dbReference type="Gene3D" id="1.10.555.10">
    <property type="entry name" value="Rho GTPase activation protein"/>
    <property type="match status" value="1"/>
</dbReference>
<dbReference type="SUPFAM" id="SSF48350">
    <property type="entry name" value="GTPase activation domain, GAP"/>
    <property type="match status" value="1"/>
</dbReference>
<dbReference type="PANTHER" id="PTHR45808">
    <property type="entry name" value="RHO GTPASE-ACTIVATING PROTEIN 68F"/>
    <property type="match status" value="1"/>
</dbReference>
<feature type="region of interest" description="Disordered" evidence="1">
    <location>
        <begin position="646"/>
        <end position="698"/>
    </location>
</feature>
<dbReference type="GO" id="GO:0005737">
    <property type="term" value="C:cytoplasm"/>
    <property type="evidence" value="ECO:0007669"/>
    <property type="project" value="TreeGrafter"/>
</dbReference>
<dbReference type="OrthoDB" id="410651at2759"/>
<feature type="domain" description="CRAL-TRIO" evidence="2">
    <location>
        <begin position="35"/>
        <end position="202"/>
    </location>
</feature>
<reference evidence="4 5" key="1">
    <citation type="journal article" date="2016" name="Sci. Rep.">
        <title>Peltaster fructicola genome reveals evolution from an invasive phytopathogen to an ectophytic parasite.</title>
        <authorList>
            <person name="Xu C."/>
            <person name="Chen H."/>
            <person name="Gleason M.L."/>
            <person name="Xu J.R."/>
            <person name="Liu H."/>
            <person name="Zhang R."/>
            <person name="Sun G."/>
        </authorList>
    </citation>
    <scope>NUCLEOTIDE SEQUENCE [LARGE SCALE GENOMIC DNA]</scope>
    <source>
        <strain evidence="4 5">LNHT1506</strain>
    </source>
</reference>
<name>A0A6H0XTJ2_9PEZI</name>
<feature type="region of interest" description="Disordered" evidence="1">
    <location>
        <begin position="511"/>
        <end position="576"/>
    </location>
</feature>
<dbReference type="InterPro" id="IPR008936">
    <property type="entry name" value="Rho_GTPase_activation_prot"/>
</dbReference>
<accession>A0A6H0XTJ2</accession>
<dbReference type="AlphaFoldDB" id="A0A6H0XTJ2"/>
<dbReference type="InterPro" id="IPR001251">
    <property type="entry name" value="CRAL-TRIO_dom"/>
</dbReference>
<evidence type="ECO:0008006" key="6">
    <source>
        <dbReference type="Google" id="ProtNLM"/>
    </source>
</evidence>
<dbReference type="InterPro" id="IPR036865">
    <property type="entry name" value="CRAL-TRIO_dom_sf"/>
</dbReference>
<evidence type="ECO:0000259" key="2">
    <source>
        <dbReference type="PROSITE" id="PS50191"/>
    </source>
</evidence>
<evidence type="ECO:0000256" key="1">
    <source>
        <dbReference type="SAM" id="MobiDB-lite"/>
    </source>
</evidence>
<dbReference type="CDD" id="cd00170">
    <property type="entry name" value="SEC14"/>
    <property type="match status" value="1"/>
</dbReference>
<dbReference type="PROSITE" id="PS50238">
    <property type="entry name" value="RHOGAP"/>
    <property type="match status" value="1"/>
</dbReference>
<dbReference type="CDD" id="cd00159">
    <property type="entry name" value="RhoGAP"/>
    <property type="match status" value="1"/>
</dbReference>
<evidence type="ECO:0000259" key="3">
    <source>
        <dbReference type="PROSITE" id="PS50238"/>
    </source>
</evidence>
<evidence type="ECO:0000313" key="4">
    <source>
        <dbReference type="EMBL" id="QIW98091.1"/>
    </source>
</evidence>
<dbReference type="SUPFAM" id="SSF52087">
    <property type="entry name" value="CRAL/TRIO domain"/>
    <property type="match status" value="1"/>
</dbReference>
<dbReference type="SMART" id="SM00324">
    <property type="entry name" value="RhoGAP"/>
    <property type="match status" value="1"/>
</dbReference>
<dbReference type="Gene3D" id="3.40.525.10">
    <property type="entry name" value="CRAL-TRIO lipid binding domain"/>
    <property type="match status" value="1"/>
</dbReference>
<sequence>MRTALATVANRRAGRERSASFLSAVPPAQDSDDYLPKLAACAASIVYKSPLPSPDGHPIFIINAAALPDTYEVDYDSLLPYVLARLPGEDDLIHGTEYEIIFFAGGQPESATTEKKQGPGIGWYLQAYHVLSRAMRKRLQKLYIVHPKTFVRVLVSVFSTVVSPKFRRKIVHVSNLSALERYTPIVNLLIPPSVMLYDRRLEDEIDTMANGLVFGTRQPLPRDMDTGHTRLPRMLRETSTFLLADQVVTTEGLFRVPPHSVQTDILKEAYDRGQKFIVWKEQGAVVVQPGVDHSLVDEIATTDAYGVHLAAALVKAWYRELREPIFPESSYAYLRSNFANKTSVDVEDLATLIGPQSATSVLTTTSREILIRHLLPLLAAVAKHEKDNKMNATNLAICFGMALLRGPDQLEDAKMTSVVKTVMESAISQWPQLMTKLGISEVAFSQDLETPSKTRMYEDPLPEHSPNIGSTAQALDQWINITEDETKPKQPEHTFHVPRIVQKLPLLSKPPEATKEAAMPPPVPKRKPTPVTQPEPSVDPPRYSHVFGPEDSTRPVSSGGTIASHPESAPAYTQAAPPTTASIAAQAALKMPKRKAVISEAHEHKPAIPVEQQEIFATGSTIQQAEVHSKHPDVLETIPEPVFRKPSWPASANRLPTKLPSLAKPVLPGTTRSSPASSTSSFLTSPSLPKPRTPSPGLLQRMNTIEALGLNLDKAGSPDEDNRYKLEPGRLSLKKASVDDLRRLYEERLTTVQGLTRVNMMKRSYSSS</sequence>
<dbReference type="InterPro" id="IPR000198">
    <property type="entry name" value="RhoGAP_dom"/>
</dbReference>
<dbReference type="Pfam" id="PF00620">
    <property type="entry name" value="RhoGAP"/>
    <property type="match status" value="1"/>
</dbReference>